<protein>
    <submittedName>
        <fullName evidence="1">Uncharacterized protein</fullName>
    </submittedName>
</protein>
<keyword evidence="2" id="KW-1185">Reference proteome</keyword>
<organism evidence="1 2">
    <name type="scientific">Circinella minor</name>
    <dbReference type="NCBI Taxonomy" id="1195481"/>
    <lineage>
        <taxon>Eukaryota</taxon>
        <taxon>Fungi</taxon>
        <taxon>Fungi incertae sedis</taxon>
        <taxon>Mucoromycota</taxon>
        <taxon>Mucoromycotina</taxon>
        <taxon>Mucoromycetes</taxon>
        <taxon>Mucorales</taxon>
        <taxon>Lichtheimiaceae</taxon>
        <taxon>Circinella</taxon>
    </lineage>
</organism>
<proteinExistence type="predicted"/>
<evidence type="ECO:0000313" key="1">
    <source>
        <dbReference type="EMBL" id="KAG2215408.1"/>
    </source>
</evidence>
<accession>A0A8H7VGB7</accession>
<dbReference type="EMBL" id="JAEPRB010000520">
    <property type="protein sequence ID" value="KAG2215408.1"/>
    <property type="molecule type" value="Genomic_DNA"/>
</dbReference>
<gene>
    <name evidence="1" type="ORF">INT45_010428</name>
</gene>
<evidence type="ECO:0000313" key="2">
    <source>
        <dbReference type="Proteomes" id="UP000646827"/>
    </source>
</evidence>
<dbReference type="Proteomes" id="UP000646827">
    <property type="component" value="Unassembled WGS sequence"/>
</dbReference>
<dbReference type="AlphaFoldDB" id="A0A8H7VGB7"/>
<sequence length="73" mass="8309">MVLACKHYGKPANSDVHEYEQKNSKPKRFVVNDNGEVLGAMDSKGMKHQEANSQRFGCEFNMVLRPLSMHSQQ</sequence>
<reference evidence="1 2" key="1">
    <citation type="submission" date="2020-12" db="EMBL/GenBank/DDBJ databases">
        <title>Metabolic potential, ecology and presence of endohyphal bacteria is reflected in genomic diversity of Mucoromycotina.</title>
        <authorList>
            <person name="Muszewska A."/>
            <person name="Okrasinska A."/>
            <person name="Steczkiewicz K."/>
            <person name="Drgas O."/>
            <person name="Orlowska M."/>
            <person name="Perlinska-Lenart U."/>
            <person name="Aleksandrzak-Piekarczyk T."/>
            <person name="Szatraj K."/>
            <person name="Zielenkiewicz U."/>
            <person name="Pilsyk S."/>
            <person name="Malc E."/>
            <person name="Mieczkowski P."/>
            <person name="Kruszewska J.S."/>
            <person name="Biernat P."/>
            <person name="Pawlowska J."/>
        </authorList>
    </citation>
    <scope>NUCLEOTIDE SEQUENCE [LARGE SCALE GENOMIC DNA]</scope>
    <source>
        <strain evidence="1 2">CBS 142.35</strain>
    </source>
</reference>
<name>A0A8H7VGB7_9FUNG</name>
<comment type="caution">
    <text evidence="1">The sequence shown here is derived from an EMBL/GenBank/DDBJ whole genome shotgun (WGS) entry which is preliminary data.</text>
</comment>